<evidence type="ECO:0000256" key="9">
    <source>
        <dbReference type="SAM" id="Phobius"/>
    </source>
</evidence>
<evidence type="ECO:0000313" key="12">
    <source>
        <dbReference type="Proteomes" id="UP000190235"/>
    </source>
</evidence>
<evidence type="ECO:0000259" key="10">
    <source>
        <dbReference type="Pfam" id="PF00999"/>
    </source>
</evidence>
<feature type="transmembrane region" description="Helical" evidence="9">
    <location>
        <begin position="371"/>
        <end position="392"/>
    </location>
</feature>
<keyword evidence="4" id="KW-1003">Cell membrane</keyword>
<dbReference type="STRING" id="143223.SAMN05878281_1992"/>
<sequence>MLLIFTISALIILSGTFYKKLENHYITDSLIALIFGVVLGPELFNFISLETGKSMDILKKATEFTMAVALMATALRIPTNYFRKHLKTQSIVIVLGILAMFLCSSIILFWLLPLSLLESCLIGAIITPTDPVVASTIVSGENAKKFLPARIRNTISLESGVNDGLVYPLILLLLILITNEQNLQDWFLKDLLFATVLCGFLAFGSGKLFGKLMHKAHVNGWMTTKAVLPFSLALAFLLLSGFNAIGMNGIFSVFIGGLAFSSEISENETIQEERIQESMDRIFTMPVFFIFGLLLPWKEWFDLGIWTSLTLILAIILFRRIPGFLLILKAAPQFKSKFKDQLLMGWFGPIGVAALYYAVLTFEKTKDENAWIITSLVVMASTVIHGLSSLAFSKWYYQLANNSDGKQP</sequence>
<dbReference type="GO" id="GO:0005886">
    <property type="term" value="C:plasma membrane"/>
    <property type="evidence" value="ECO:0007669"/>
    <property type="project" value="UniProtKB-SubCell"/>
</dbReference>
<evidence type="ECO:0000256" key="5">
    <source>
        <dbReference type="ARBA" id="ARBA00022692"/>
    </source>
</evidence>
<feature type="transmembrane region" description="Helical" evidence="9">
    <location>
        <begin position="230"/>
        <end position="260"/>
    </location>
</feature>
<dbReference type="RefSeq" id="WP_079735087.1">
    <property type="nucleotide sequence ID" value="NZ_LT670848.1"/>
</dbReference>
<feature type="transmembrane region" description="Helical" evidence="9">
    <location>
        <begin position="303"/>
        <end position="321"/>
    </location>
</feature>
<accession>A0A1M7LPK7</accession>
<dbReference type="AlphaFoldDB" id="A0A1M7LPK7"/>
<protein>
    <submittedName>
        <fullName evidence="11">Sodium/proton antiporter, CPA1 family</fullName>
    </submittedName>
</protein>
<evidence type="ECO:0000313" key="11">
    <source>
        <dbReference type="EMBL" id="SHM79598.1"/>
    </source>
</evidence>
<feature type="transmembrane region" description="Helical" evidence="9">
    <location>
        <begin position="30"/>
        <end position="49"/>
    </location>
</feature>
<evidence type="ECO:0000256" key="2">
    <source>
        <dbReference type="ARBA" id="ARBA00022448"/>
    </source>
</evidence>
<evidence type="ECO:0000256" key="3">
    <source>
        <dbReference type="ARBA" id="ARBA00022449"/>
    </source>
</evidence>
<dbReference type="GO" id="GO:1902600">
    <property type="term" value="P:proton transmembrane transport"/>
    <property type="evidence" value="ECO:0007669"/>
    <property type="project" value="InterPro"/>
</dbReference>
<keyword evidence="5 9" id="KW-0812">Transmembrane</keyword>
<dbReference type="PANTHER" id="PTHR32507">
    <property type="entry name" value="NA(+)/H(+) ANTIPORTER 1"/>
    <property type="match status" value="1"/>
</dbReference>
<comment type="subcellular location">
    <subcellularLocation>
        <location evidence="1">Cell membrane</location>
        <topology evidence="1">Multi-pass membrane protein</topology>
    </subcellularLocation>
</comment>
<dbReference type="Proteomes" id="UP000190235">
    <property type="component" value="Chromosome I"/>
</dbReference>
<keyword evidence="3" id="KW-0050">Antiport</keyword>
<dbReference type="Gene3D" id="1.20.1530.20">
    <property type="match status" value="1"/>
</dbReference>
<reference evidence="12" key="1">
    <citation type="submission" date="2016-11" db="EMBL/GenBank/DDBJ databases">
        <authorList>
            <person name="Varghese N."/>
            <person name="Submissions S."/>
        </authorList>
    </citation>
    <scope>NUCLEOTIDE SEQUENCE [LARGE SCALE GENOMIC DNA]</scope>
    <source>
        <strain evidence="12">ACAM 48</strain>
    </source>
</reference>
<evidence type="ECO:0000256" key="1">
    <source>
        <dbReference type="ARBA" id="ARBA00004651"/>
    </source>
</evidence>
<keyword evidence="12" id="KW-1185">Reference proteome</keyword>
<keyword evidence="7" id="KW-0406">Ion transport</keyword>
<feature type="domain" description="Cation/H+ exchanger transmembrane" evidence="10">
    <location>
        <begin position="11"/>
        <end position="388"/>
    </location>
</feature>
<evidence type="ECO:0000256" key="6">
    <source>
        <dbReference type="ARBA" id="ARBA00022989"/>
    </source>
</evidence>
<evidence type="ECO:0000256" key="4">
    <source>
        <dbReference type="ARBA" id="ARBA00022475"/>
    </source>
</evidence>
<evidence type="ECO:0000256" key="7">
    <source>
        <dbReference type="ARBA" id="ARBA00023065"/>
    </source>
</evidence>
<proteinExistence type="predicted"/>
<gene>
    <name evidence="11" type="ORF">SAMN05878281_1992</name>
</gene>
<keyword evidence="8 9" id="KW-0472">Membrane</keyword>
<name>A0A1M7LPK7_9FLAO</name>
<dbReference type="Pfam" id="PF00999">
    <property type="entry name" value="Na_H_Exchanger"/>
    <property type="match status" value="1"/>
</dbReference>
<dbReference type="OrthoDB" id="9810860at2"/>
<keyword evidence="2" id="KW-0813">Transport</keyword>
<feature type="transmembrane region" description="Helical" evidence="9">
    <location>
        <begin position="91"/>
        <end position="112"/>
    </location>
</feature>
<feature type="transmembrane region" description="Helical" evidence="9">
    <location>
        <begin position="342"/>
        <end position="359"/>
    </location>
</feature>
<evidence type="ECO:0000256" key="8">
    <source>
        <dbReference type="ARBA" id="ARBA00023136"/>
    </source>
</evidence>
<organism evidence="11 12">
    <name type="scientific">Salegentibacter salegens</name>
    <dbReference type="NCBI Taxonomy" id="143223"/>
    <lineage>
        <taxon>Bacteria</taxon>
        <taxon>Pseudomonadati</taxon>
        <taxon>Bacteroidota</taxon>
        <taxon>Flavobacteriia</taxon>
        <taxon>Flavobacteriales</taxon>
        <taxon>Flavobacteriaceae</taxon>
        <taxon>Salegentibacter</taxon>
    </lineage>
</organism>
<dbReference type="InterPro" id="IPR038770">
    <property type="entry name" value="Na+/solute_symporter_sf"/>
</dbReference>
<dbReference type="GO" id="GO:0015297">
    <property type="term" value="F:antiporter activity"/>
    <property type="evidence" value="ECO:0007669"/>
    <property type="project" value="UniProtKB-KW"/>
</dbReference>
<dbReference type="InterPro" id="IPR006153">
    <property type="entry name" value="Cation/H_exchanger_TM"/>
</dbReference>
<dbReference type="PANTHER" id="PTHR32507:SF8">
    <property type="entry name" value="CNH1P"/>
    <property type="match status" value="1"/>
</dbReference>
<dbReference type="EMBL" id="LT670848">
    <property type="protein sequence ID" value="SHM79598.1"/>
    <property type="molecule type" value="Genomic_DNA"/>
</dbReference>
<feature type="transmembrane region" description="Helical" evidence="9">
    <location>
        <begin position="191"/>
        <end position="210"/>
    </location>
</feature>
<keyword evidence="6 9" id="KW-1133">Transmembrane helix</keyword>